<comment type="similarity">
    <text evidence="1">Belongs to the peptidase C1 family.</text>
</comment>
<dbReference type="SUPFAM" id="SSF54001">
    <property type="entry name" value="Cysteine proteinases"/>
    <property type="match status" value="1"/>
</dbReference>
<dbReference type="InterPro" id="IPR013128">
    <property type="entry name" value="Peptidase_C1A"/>
</dbReference>
<sequence length="328" mass="36673">MLSTIAITSTILISLMGTNYAMNISEIHWPSFQKFTKVHDRVYSSLDEFHKRFNIFVDNMNFAEEQNKKSTRMTLGITQYSDKTYDEFHHLFTKFGRPFHNTCDTFNSDNIDDSDSFDWREQGGVTSVKDQGQCGSCWSFSAIGAMEGAWYILRKELIDLSEQQLVDCSKSYGNHGCNGGLMDNAFQYSIDNGVCGANDYPYTAEVDECEKCDVIASFSDCRDVSPNNEVDLKKAVFTSPVSIAIEADTRVFQLYTAGIITSESCGTNLDHGVLVVGYGEEDGVKYWIVKNSWGAGWGEDGYVRIERTDDTNSEGICGVAMQPSFPIA</sequence>
<name>A0A6C0JCY3_9ZZZZ</name>
<keyword evidence="2" id="KW-1015">Disulfide bond</keyword>
<dbReference type="PANTHER" id="PTHR12411">
    <property type="entry name" value="CYSTEINE PROTEASE FAMILY C1-RELATED"/>
    <property type="match status" value="1"/>
</dbReference>
<dbReference type="SMART" id="SM00645">
    <property type="entry name" value="Pept_C1"/>
    <property type="match status" value="1"/>
</dbReference>
<dbReference type="CDD" id="cd02248">
    <property type="entry name" value="Peptidase_C1A"/>
    <property type="match status" value="1"/>
</dbReference>
<dbReference type="InterPro" id="IPR000169">
    <property type="entry name" value="Pept_cys_AS"/>
</dbReference>
<feature type="domain" description="Peptidase C1A papain C-terminal" evidence="3">
    <location>
        <begin position="113"/>
        <end position="327"/>
    </location>
</feature>
<dbReference type="PROSITE" id="PS00139">
    <property type="entry name" value="THIOL_PROTEASE_CYS"/>
    <property type="match status" value="1"/>
</dbReference>
<dbReference type="AlphaFoldDB" id="A0A6C0JCY3"/>
<dbReference type="InterPro" id="IPR025660">
    <property type="entry name" value="Pept_his_AS"/>
</dbReference>
<dbReference type="PROSITE" id="PS00640">
    <property type="entry name" value="THIOL_PROTEASE_ASN"/>
    <property type="match status" value="1"/>
</dbReference>
<dbReference type="SMART" id="SM00848">
    <property type="entry name" value="Inhibitor_I29"/>
    <property type="match status" value="1"/>
</dbReference>
<dbReference type="EMBL" id="MN740362">
    <property type="protein sequence ID" value="QHU02751.1"/>
    <property type="molecule type" value="Genomic_DNA"/>
</dbReference>
<feature type="domain" description="Cathepsin propeptide inhibitor" evidence="4">
    <location>
        <begin position="32"/>
        <end position="88"/>
    </location>
</feature>
<evidence type="ECO:0000259" key="4">
    <source>
        <dbReference type="SMART" id="SM00848"/>
    </source>
</evidence>
<evidence type="ECO:0000259" key="3">
    <source>
        <dbReference type="SMART" id="SM00645"/>
    </source>
</evidence>
<dbReference type="Pfam" id="PF08246">
    <property type="entry name" value="Inhibitor_I29"/>
    <property type="match status" value="1"/>
</dbReference>
<dbReference type="InterPro" id="IPR013201">
    <property type="entry name" value="Prot_inhib_I29"/>
</dbReference>
<dbReference type="GO" id="GO:0008234">
    <property type="term" value="F:cysteine-type peptidase activity"/>
    <property type="evidence" value="ECO:0007669"/>
    <property type="project" value="InterPro"/>
</dbReference>
<dbReference type="FunFam" id="3.90.70.10:FF:000039">
    <property type="entry name" value="Cysteine proteinase 2, putative"/>
    <property type="match status" value="1"/>
</dbReference>
<evidence type="ECO:0000256" key="2">
    <source>
        <dbReference type="ARBA" id="ARBA00023157"/>
    </source>
</evidence>
<reference evidence="5" key="1">
    <citation type="journal article" date="2020" name="Nature">
        <title>Giant virus diversity and host interactions through global metagenomics.</title>
        <authorList>
            <person name="Schulz F."/>
            <person name="Roux S."/>
            <person name="Paez-Espino D."/>
            <person name="Jungbluth S."/>
            <person name="Walsh D.A."/>
            <person name="Denef V.J."/>
            <person name="McMahon K.D."/>
            <person name="Konstantinidis K.T."/>
            <person name="Eloe-Fadrosh E.A."/>
            <person name="Kyrpides N.C."/>
            <person name="Woyke T."/>
        </authorList>
    </citation>
    <scope>NUCLEOTIDE SEQUENCE</scope>
    <source>
        <strain evidence="5">GVMAG-M-3300025880-76</strain>
    </source>
</reference>
<accession>A0A6C0JCY3</accession>
<evidence type="ECO:0000313" key="5">
    <source>
        <dbReference type="EMBL" id="QHU02751.1"/>
    </source>
</evidence>
<dbReference type="InterPro" id="IPR000668">
    <property type="entry name" value="Peptidase_C1A_C"/>
</dbReference>
<dbReference type="PRINTS" id="PR00705">
    <property type="entry name" value="PAPAIN"/>
</dbReference>
<dbReference type="InterPro" id="IPR038765">
    <property type="entry name" value="Papain-like_cys_pep_sf"/>
</dbReference>
<dbReference type="InterPro" id="IPR025661">
    <property type="entry name" value="Pept_asp_AS"/>
</dbReference>
<evidence type="ECO:0000256" key="1">
    <source>
        <dbReference type="ARBA" id="ARBA00008455"/>
    </source>
</evidence>
<protein>
    <recommendedName>
        <fullName evidence="6">Peptidase C1A papain C-terminal domain-containing protein</fullName>
    </recommendedName>
</protein>
<proteinExistence type="inferred from homology"/>
<dbReference type="GO" id="GO:0006508">
    <property type="term" value="P:proteolysis"/>
    <property type="evidence" value="ECO:0007669"/>
    <property type="project" value="InterPro"/>
</dbReference>
<dbReference type="InterPro" id="IPR039417">
    <property type="entry name" value="Peptidase_C1A_papain-like"/>
</dbReference>
<dbReference type="Pfam" id="PF00112">
    <property type="entry name" value="Peptidase_C1"/>
    <property type="match status" value="1"/>
</dbReference>
<dbReference type="Gene3D" id="3.90.70.10">
    <property type="entry name" value="Cysteine proteinases"/>
    <property type="match status" value="1"/>
</dbReference>
<organism evidence="5">
    <name type="scientific">viral metagenome</name>
    <dbReference type="NCBI Taxonomy" id="1070528"/>
    <lineage>
        <taxon>unclassified sequences</taxon>
        <taxon>metagenomes</taxon>
        <taxon>organismal metagenomes</taxon>
    </lineage>
</organism>
<dbReference type="PROSITE" id="PS00639">
    <property type="entry name" value="THIOL_PROTEASE_HIS"/>
    <property type="match status" value="1"/>
</dbReference>
<evidence type="ECO:0008006" key="6">
    <source>
        <dbReference type="Google" id="ProtNLM"/>
    </source>
</evidence>